<name>A0A3N4I8J5_ASCIM</name>
<feature type="region of interest" description="Disordered" evidence="1">
    <location>
        <begin position="144"/>
        <end position="195"/>
    </location>
</feature>
<organism evidence="2 3">
    <name type="scientific">Ascobolus immersus RN42</name>
    <dbReference type="NCBI Taxonomy" id="1160509"/>
    <lineage>
        <taxon>Eukaryota</taxon>
        <taxon>Fungi</taxon>
        <taxon>Dikarya</taxon>
        <taxon>Ascomycota</taxon>
        <taxon>Pezizomycotina</taxon>
        <taxon>Pezizomycetes</taxon>
        <taxon>Pezizales</taxon>
        <taxon>Ascobolaceae</taxon>
        <taxon>Ascobolus</taxon>
    </lineage>
</organism>
<dbReference type="EMBL" id="ML119687">
    <property type="protein sequence ID" value="RPA80511.1"/>
    <property type="molecule type" value="Genomic_DNA"/>
</dbReference>
<evidence type="ECO:0000313" key="2">
    <source>
        <dbReference type="EMBL" id="RPA80511.1"/>
    </source>
</evidence>
<accession>A0A3N4I8J5</accession>
<reference evidence="2 3" key="1">
    <citation type="journal article" date="2018" name="Nat. Ecol. Evol.">
        <title>Pezizomycetes genomes reveal the molecular basis of ectomycorrhizal truffle lifestyle.</title>
        <authorList>
            <person name="Murat C."/>
            <person name="Payen T."/>
            <person name="Noel B."/>
            <person name="Kuo A."/>
            <person name="Morin E."/>
            <person name="Chen J."/>
            <person name="Kohler A."/>
            <person name="Krizsan K."/>
            <person name="Balestrini R."/>
            <person name="Da Silva C."/>
            <person name="Montanini B."/>
            <person name="Hainaut M."/>
            <person name="Levati E."/>
            <person name="Barry K.W."/>
            <person name="Belfiori B."/>
            <person name="Cichocki N."/>
            <person name="Clum A."/>
            <person name="Dockter R.B."/>
            <person name="Fauchery L."/>
            <person name="Guy J."/>
            <person name="Iotti M."/>
            <person name="Le Tacon F."/>
            <person name="Lindquist E.A."/>
            <person name="Lipzen A."/>
            <person name="Malagnac F."/>
            <person name="Mello A."/>
            <person name="Molinier V."/>
            <person name="Miyauchi S."/>
            <person name="Poulain J."/>
            <person name="Riccioni C."/>
            <person name="Rubini A."/>
            <person name="Sitrit Y."/>
            <person name="Splivallo R."/>
            <person name="Traeger S."/>
            <person name="Wang M."/>
            <person name="Zifcakova L."/>
            <person name="Wipf D."/>
            <person name="Zambonelli A."/>
            <person name="Paolocci F."/>
            <person name="Nowrousian M."/>
            <person name="Ottonello S."/>
            <person name="Baldrian P."/>
            <person name="Spatafora J.W."/>
            <person name="Henrissat B."/>
            <person name="Nagy L.G."/>
            <person name="Aury J.M."/>
            <person name="Wincker P."/>
            <person name="Grigoriev I.V."/>
            <person name="Bonfante P."/>
            <person name="Martin F.M."/>
        </authorList>
    </citation>
    <scope>NUCLEOTIDE SEQUENCE [LARGE SCALE GENOMIC DNA]</scope>
    <source>
        <strain evidence="2 3">RN42</strain>
    </source>
</reference>
<evidence type="ECO:0000256" key="1">
    <source>
        <dbReference type="SAM" id="MobiDB-lite"/>
    </source>
</evidence>
<sequence>MSSAEITDIFLDVWKATGALLYDKKLNVTKPVPAFNAPVCYRTTTCLRSISWCPSPRSYPCSALFHSIQPLLHQPLNQAYNRTSKVDAMDQTLRFAAHKDAMSVKITNLTSFPCYVAKACQPKNLLKVNLKEILGYLNERQNASQAPKSLFQPRDSEEARDEGGDPKDAIKGTPHAKDTEEAVSPNGVVLLSRVA</sequence>
<feature type="compositionally biased region" description="Basic and acidic residues" evidence="1">
    <location>
        <begin position="154"/>
        <end position="180"/>
    </location>
</feature>
<keyword evidence="3" id="KW-1185">Reference proteome</keyword>
<gene>
    <name evidence="2" type="ORF">BJ508DRAFT_127661</name>
</gene>
<dbReference type="AlphaFoldDB" id="A0A3N4I8J5"/>
<protein>
    <submittedName>
        <fullName evidence="2">Uncharacterized protein</fullName>
    </submittedName>
</protein>
<evidence type="ECO:0000313" key="3">
    <source>
        <dbReference type="Proteomes" id="UP000275078"/>
    </source>
</evidence>
<dbReference type="Proteomes" id="UP000275078">
    <property type="component" value="Unassembled WGS sequence"/>
</dbReference>
<proteinExistence type="predicted"/>